<dbReference type="CDD" id="cd17933">
    <property type="entry name" value="DEXSc_RecD-like"/>
    <property type="match status" value="1"/>
</dbReference>
<dbReference type="GO" id="GO:0005524">
    <property type="term" value="F:ATP binding"/>
    <property type="evidence" value="ECO:0007669"/>
    <property type="project" value="UniProtKB-KW"/>
</dbReference>
<dbReference type="GO" id="GO:0008854">
    <property type="term" value="F:exodeoxyribonuclease V activity"/>
    <property type="evidence" value="ECO:0007669"/>
    <property type="project" value="UniProtKB-EC"/>
</dbReference>
<evidence type="ECO:0000256" key="1">
    <source>
        <dbReference type="ARBA" id="ARBA00022722"/>
    </source>
</evidence>
<dbReference type="GO" id="GO:0009338">
    <property type="term" value="C:exodeoxyribonuclease V complex"/>
    <property type="evidence" value="ECO:0007669"/>
    <property type="project" value="InterPro"/>
</dbReference>
<dbReference type="InterPro" id="IPR006344">
    <property type="entry name" value="RecD"/>
</dbReference>
<evidence type="ECO:0000256" key="10">
    <source>
        <dbReference type="ARBA" id="ARBA00023235"/>
    </source>
</evidence>
<evidence type="ECO:0000259" key="11">
    <source>
        <dbReference type="Pfam" id="PF13538"/>
    </source>
</evidence>
<dbReference type="Gene3D" id="1.10.10.1020">
    <property type="entry name" value="RecBCD complex, subunit RecD, N-terminal domain"/>
    <property type="match status" value="1"/>
</dbReference>
<dbReference type="EC" id="3.1.11.5" evidence="13"/>
<evidence type="ECO:0000256" key="4">
    <source>
        <dbReference type="ARBA" id="ARBA00022801"/>
    </source>
</evidence>
<keyword evidence="10" id="KW-0413">Isomerase</keyword>
<reference evidence="13" key="1">
    <citation type="submission" date="2022-04" db="EMBL/GenBank/DDBJ databases">
        <title>Desulfatitalea alkaliphila sp. nov., a novel anaerobic sulfate-reducing bacterium isolated from terrestrial mud volcano, Taman Peninsula, Russia.</title>
        <authorList>
            <person name="Khomyakova M.A."/>
            <person name="Merkel A.Y."/>
            <person name="Slobodkin A.I."/>
        </authorList>
    </citation>
    <scope>NUCLEOTIDE SEQUENCE</scope>
    <source>
        <strain evidence="13">M08but</strain>
    </source>
</reference>
<dbReference type="CDD" id="cd18809">
    <property type="entry name" value="SF1_C_RecD"/>
    <property type="match status" value="1"/>
</dbReference>
<dbReference type="Pfam" id="PF21185">
    <property type="entry name" value="RecD_N"/>
    <property type="match status" value="1"/>
</dbReference>
<dbReference type="EMBL" id="JALJRB010000007">
    <property type="protein sequence ID" value="MCJ8500554.1"/>
    <property type="molecule type" value="Genomic_DNA"/>
</dbReference>
<evidence type="ECO:0000313" key="14">
    <source>
        <dbReference type="Proteomes" id="UP001165427"/>
    </source>
</evidence>
<dbReference type="NCBIfam" id="TIGR01447">
    <property type="entry name" value="recD"/>
    <property type="match status" value="1"/>
</dbReference>
<feature type="domain" description="RecBCD enzyme subunit RecD N-terminal" evidence="12">
    <location>
        <begin position="13"/>
        <end position="110"/>
    </location>
</feature>
<proteinExistence type="inferred from homology"/>
<evidence type="ECO:0000256" key="3">
    <source>
        <dbReference type="ARBA" id="ARBA00022763"/>
    </source>
</evidence>
<evidence type="ECO:0000259" key="12">
    <source>
        <dbReference type="Pfam" id="PF21185"/>
    </source>
</evidence>
<keyword evidence="6" id="KW-0269">Exonuclease</keyword>
<keyword evidence="8" id="KW-0238">DNA-binding</keyword>
<keyword evidence="4 13" id="KW-0378">Hydrolase</keyword>
<sequence>MHDPYLLRAAHEQPLRAIDRVFAKTVQRLGGCADPWVGLAAALVSRAAGQGHVCLDLDLAHAAALSAFPRWEGAAAPDSPRRWRERLQACAAVGQGGAFRPLIMEGARLYLQRYWAYEHTLARAIRERCRAPAAVSETTQSVATAAIFSDDDGGQRRAAQVAATRRFSVISGGPGTGKTYTVARIIQLLHHLQPDRSLTIHLAAPTGKAAARLQGAVQDLLAGAGDPGAGDALRLHEARTLHRLLGFMPARGRYRYNADNPLPSDAVIVDEASMIDLALMVRLMEALAPHTRLVLVGDKDQLASVEAGAVLGDICYGLDPQSNRAATDRGRDADNAGQETSASLADHIVVLDRTYRFEAGGGIAALSRAINAGQADAVRALLADEGRTGIRLTPLTDRERLAAALEASVLEGFAPLFEAPTPGMALTGLNRFKILCAVRQGPFGVEALNTYVTGLLRSHGRIPPAASVHSSWYPGRPVMVRRNDYYQGLFNGDAGVAMHDPEGGPDALRVVFAEGREAFRSLAPHQLPDHETVYAMTVHKSQGSEFDHVVLVLPDQDSPLLTRELVYTAVTRARKSLHILAPPPLLDLAVGRRIQRSSGLREALWAHQSRP</sequence>
<evidence type="ECO:0000256" key="7">
    <source>
        <dbReference type="ARBA" id="ARBA00022840"/>
    </source>
</evidence>
<dbReference type="InterPro" id="IPR027417">
    <property type="entry name" value="P-loop_NTPase"/>
</dbReference>
<dbReference type="InterPro" id="IPR049550">
    <property type="entry name" value="RecD_N"/>
</dbReference>
<evidence type="ECO:0000256" key="5">
    <source>
        <dbReference type="ARBA" id="ARBA00022806"/>
    </source>
</evidence>
<dbReference type="InterPro" id="IPR027785">
    <property type="entry name" value="UvrD-like_helicase_C"/>
</dbReference>
<dbReference type="GO" id="GO:0003677">
    <property type="term" value="F:DNA binding"/>
    <property type="evidence" value="ECO:0007669"/>
    <property type="project" value="UniProtKB-KW"/>
</dbReference>
<protein>
    <submittedName>
        <fullName evidence="13">Exodeoxyribonuclease V subunit alpha</fullName>
        <ecNumber evidence="13">3.1.11.5</ecNumber>
    </submittedName>
</protein>
<dbReference type="InterPro" id="IPR050534">
    <property type="entry name" value="Coronavir_polyprotein_1ab"/>
</dbReference>
<dbReference type="HAMAP" id="MF_01487">
    <property type="entry name" value="RecD"/>
    <property type="match status" value="1"/>
</dbReference>
<keyword evidence="2" id="KW-0547">Nucleotide-binding</keyword>
<keyword evidence="9" id="KW-0234">DNA repair</keyword>
<gene>
    <name evidence="13" type="primary">recD</name>
    <name evidence="13" type="ORF">MRX98_08215</name>
</gene>
<dbReference type="InterPro" id="IPR041851">
    <property type="entry name" value="RecD_N_sf"/>
</dbReference>
<keyword evidence="5" id="KW-0347">Helicase</keyword>
<name>A0AA41R192_9BACT</name>
<dbReference type="Proteomes" id="UP001165427">
    <property type="component" value="Unassembled WGS sequence"/>
</dbReference>
<accession>A0AA41R192</accession>
<dbReference type="GO" id="GO:0017116">
    <property type="term" value="F:single-stranded DNA helicase activity"/>
    <property type="evidence" value="ECO:0007669"/>
    <property type="project" value="TreeGrafter"/>
</dbReference>
<feature type="domain" description="UvrD-like helicase C-terminal" evidence="11">
    <location>
        <begin position="533"/>
        <end position="579"/>
    </location>
</feature>
<keyword evidence="1" id="KW-0540">Nuclease</keyword>
<dbReference type="SUPFAM" id="SSF52540">
    <property type="entry name" value="P-loop containing nucleoside triphosphate hydrolases"/>
    <property type="match status" value="2"/>
</dbReference>
<dbReference type="PANTHER" id="PTHR43788">
    <property type="entry name" value="DNA2/NAM7 HELICASE FAMILY MEMBER"/>
    <property type="match status" value="1"/>
</dbReference>
<dbReference type="GO" id="GO:0006302">
    <property type="term" value="P:double-strand break repair"/>
    <property type="evidence" value="ECO:0007669"/>
    <property type="project" value="InterPro"/>
</dbReference>
<dbReference type="PANTHER" id="PTHR43788:SF6">
    <property type="entry name" value="DNA HELICASE B"/>
    <property type="match status" value="1"/>
</dbReference>
<evidence type="ECO:0000313" key="13">
    <source>
        <dbReference type="EMBL" id="MCJ8500554.1"/>
    </source>
</evidence>
<dbReference type="Pfam" id="PF13245">
    <property type="entry name" value="AAA_19"/>
    <property type="match status" value="1"/>
</dbReference>
<keyword evidence="14" id="KW-1185">Reference proteome</keyword>
<keyword evidence="7" id="KW-0067">ATP-binding</keyword>
<evidence type="ECO:0000256" key="6">
    <source>
        <dbReference type="ARBA" id="ARBA00022839"/>
    </source>
</evidence>
<dbReference type="RefSeq" id="WP_246905259.1">
    <property type="nucleotide sequence ID" value="NZ_JALJRB010000007.1"/>
</dbReference>
<evidence type="ECO:0000256" key="2">
    <source>
        <dbReference type="ARBA" id="ARBA00022741"/>
    </source>
</evidence>
<dbReference type="Gene3D" id="3.40.50.300">
    <property type="entry name" value="P-loop containing nucleotide triphosphate hydrolases"/>
    <property type="match status" value="3"/>
</dbReference>
<comment type="caution">
    <text evidence="13">The sequence shown here is derived from an EMBL/GenBank/DDBJ whole genome shotgun (WGS) entry which is preliminary data.</text>
</comment>
<keyword evidence="3" id="KW-0227">DNA damage</keyword>
<dbReference type="Pfam" id="PF13538">
    <property type="entry name" value="UvrD_C_2"/>
    <property type="match status" value="1"/>
</dbReference>
<dbReference type="AlphaFoldDB" id="A0AA41R192"/>
<evidence type="ECO:0000256" key="9">
    <source>
        <dbReference type="ARBA" id="ARBA00023204"/>
    </source>
</evidence>
<evidence type="ECO:0000256" key="8">
    <source>
        <dbReference type="ARBA" id="ARBA00023125"/>
    </source>
</evidence>
<organism evidence="13 14">
    <name type="scientific">Desulfatitalea alkaliphila</name>
    <dbReference type="NCBI Taxonomy" id="2929485"/>
    <lineage>
        <taxon>Bacteria</taxon>
        <taxon>Pseudomonadati</taxon>
        <taxon>Thermodesulfobacteriota</taxon>
        <taxon>Desulfobacteria</taxon>
        <taxon>Desulfobacterales</taxon>
        <taxon>Desulfosarcinaceae</taxon>
        <taxon>Desulfatitalea</taxon>
    </lineage>
</organism>
<dbReference type="GO" id="GO:0006310">
    <property type="term" value="P:DNA recombination"/>
    <property type="evidence" value="ECO:0007669"/>
    <property type="project" value="InterPro"/>
</dbReference>